<feature type="domain" description="Acyl-CoA oxidase/dehydrogenase middle" evidence="7">
    <location>
        <begin position="93"/>
        <end position="188"/>
    </location>
</feature>
<dbReference type="InterPro" id="IPR009100">
    <property type="entry name" value="AcylCoA_DH/oxidase_NM_dom_sf"/>
</dbReference>
<evidence type="ECO:0000313" key="9">
    <source>
        <dbReference type="EMBL" id="CAB4819660.1"/>
    </source>
</evidence>
<dbReference type="Pfam" id="PF02770">
    <property type="entry name" value="Acyl-CoA_dh_M"/>
    <property type="match status" value="1"/>
</dbReference>
<dbReference type="Pfam" id="PF00441">
    <property type="entry name" value="Acyl-CoA_dh_1"/>
    <property type="match status" value="1"/>
</dbReference>
<accession>A0A6J6ZD71</accession>
<dbReference type="AlphaFoldDB" id="A0A6J6ZD71"/>
<reference evidence="9" key="1">
    <citation type="submission" date="2020-05" db="EMBL/GenBank/DDBJ databases">
        <authorList>
            <person name="Chiriac C."/>
            <person name="Salcher M."/>
            <person name="Ghai R."/>
            <person name="Kavagutti S V."/>
        </authorList>
    </citation>
    <scope>NUCLEOTIDE SEQUENCE</scope>
</reference>
<feature type="domain" description="Acyl-CoA dehydrogenase/oxidase N-terminal" evidence="8">
    <location>
        <begin position="4"/>
        <end position="89"/>
    </location>
</feature>
<dbReference type="GO" id="GO:0050660">
    <property type="term" value="F:flavin adenine dinucleotide binding"/>
    <property type="evidence" value="ECO:0007669"/>
    <property type="project" value="InterPro"/>
</dbReference>
<gene>
    <name evidence="9" type="ORF">UFOPK3204_00070</name>
</gene>
<evidence type="ECO:0000259" key="6">
    <source>
        <dbReference type="Pfam" id="PF00441"/>
    </source>
</evidence>
<dbReference type="SUPFAM" id="SSF47203">
    <property type="entry name" value="Acyl-CoA dehydrogenase C-terminal domain-like"/>
    <property type="match status" value="1"/>
</dbReference>
<dbReference type="InterPro" id="IPR037069">
    <property type="entry name" value="AcylCoA_DH/ox_N_sf"/>
</dbReference>
<dbReference type="GO" id="GO:0003995">
    <property type="term" value="F:acyl-CoA dehydrogenase activity"/>
    <property type="evidence" value="ECO:0007669"/>
    <property type="project" value="InterPro"/>
</dbReference>
<dbReference type="InterPro" id="IPR036250">
    <property type="entry name" value="AcylCo_DH-like_C"/>
</dbReference>
<dbReference type="Gene3D" id="2.40.110.10">
    <property type="entry name" value="Butyryl-CoA Dehydrogenase, subunit A, domain 2"/>
    <property type="match status" value="1"/>
</dbReference>
<dbReference type="InterPro" id="IPR006091">
    <property type="entry name" value="Acyl-CoA_Oxase/DH_mid-dom"/>
</dbReference>
<dbReference type="PANTHER" id="PTHR43884:SF12">
    <property type="entry name" value="ISOVALERYL-COA DEHYDROGENASE, MITOCHONDRIAL-RELATED"/>
    <property type="match status" value="1"/>
</dbReference>
<dbReference type="Gene3D" id="1.20.140.10">
    <property type="entry name" value="Butyryl-CoA Dehydrogenase, subunit A, domain 3"/>
    <property type="match status" value="1"/>
</dbReference>
<sequence>MIETGSPPRDLWLEAGRRGLLGLAVPLVYGGSEAEDWRFSAVLMEELAAVSAAIPSFLSIHFDVVAPYLIELTTDEQRERWLPRFCTGDLVTAIAMTESSGGSDLARIRTSAVRDGTDWILNGSKTFITNGGSADLVVVAARTNRTSGSKGITLFGVEAGMPGFSRGRNLDKVGQREADTAEIFFDDVRVPELNVIGQVDRGFQHMMRMLPQERLGAAVTSLAHARPILDLTLAYAKERRAFGTPIGAMQYNKFQLAELATMLDVSQSFVDACIDVHCAGVLSPADAAKAKWWCADVQNRVIDRCVQLHGGYGYMNEYRVARAWTDARVSKIWAGSNEIMKEIIGRDLGL</sequence>
<dbReference type="FunFam" id="1.20.140.10:FF:000001">
    <property type="entry name" value="Acyl-CoA dehydrogenase"/>
    <property type="match status" value="1"/>
</dbReference>
<name>A0A6J6ZD71_9ZZZZ</name>
<dbReference type="PANTHER" id="PTHR43884">
    <property type="entry name" value="ACYL-COA DEHYDROGENASE"/>
    <property type="match status" value="1"/>
</dbReference>
<evidence type="ECO:0000259" key="8">
    <source>
        <dbReference type="Pfam" id="PF02771"/>
    </source>
</evidence>
<dbReference type="InterPro" id="IPR046373">
    <property type="entry name" value="Acyl-CoA_Oxase/DH_mid-dom_sf"/>
</dbReference>
<dbReference type="InterPro" id="IPR006089">
    <property type="entry name" value="Acyl-CoA_DH_CS"/>
</dbReference>
<evidence type="ECO:0000256" key="4">
    <source>
        <dbReference type="ARBA" id="ARBA00022827"/>
    </source>
</evidence>
<evidence type="ECO:0000256" key="5">
    <source>
        <dbReference type="ARBA" id="ARBA00023002"/>
    </source>
</evidence>
<dbReference type="Pfam" id="PF02771">
    <property type="entry name" value="Acyl-CoA_dh_N"/>
    <property type="match status" value="1"/>
</dbReference>
<proteinExistence type="inferred from homology"/>
<dbReference type="PROSITE" id="PS00073">
    <property type="entry name" value="ACYL_COA_DH_2"/>
    <property type="match status" value="1"/>
</dbReference>
<evidence type="ECO:0000256" key="2">
    <source>
        <dbReference type="ARBA" id="ARBA00009347"/>
    </source>
</evidence>
<protein>
    <submittedName>
        <fullName evidence="9">Unannotated protein</fullName>
    </submittedName>
</protein>
<organism evidence="9">
    <name type="scientific">freshwater metagenome</name>
    <dbReference type="NCBI Taxonomy" id="449393"/>
    <lineage>
        <taxon>unclassified sequences</taxon>
        <taxon>metagenomes</taxon>
        <taxon>ecological metagenomes</taxon>
    </lineage>
</organism>
<dbReference type="Gene3D" id="1.10.540.10">
    <property type="entry name" value="Acyl-CoA dehydrogenase/oxidase, N-terminal domain"/>
    <property type="match status" value="1"/>
</dbReference>
<feature type="domain" description="Acyl-CoA dehydrogenase/oxidase C-terminal" evidence="6">
    <location>
        <begin position="200"/>
        <end position="348"/>
    </location>
</feature>
<comment type="similarity">
    <text evidence="2">Belongs to the acyl-CoA dehydrogenase family.</text>
</comment>
<evidence type="ECO:0000256" key="1">
    <source>
        <dbReference type="ARBA" id="ARBA00001974"/>
    </source>
</evidence>
<dbReference type="InterPro" id="IPR009075">
    <property type="entry name" value="AcylCo_DH/oxidase_C"/>
</dbReference>
<dbReference type="SUPFAM" id="SSF56645">
    <property type="entry name" value="Acyl-CoA dehydrogenase NM domain-like"/>
    <property type="match status" value="1"/>
</dbReference>
<comment type="cofactor">
    <cofactor evidence="1">
        <name>FAD</name>
        <dbReference type="ChEBI" id="CHEBI:57692"/>
    </cofactor>
</comment>
<keyword evidence="4" id="KW-0274">FAD</keyword>
<evidence type="ECO:0000256" key="3">
    <source>
        <dbReference type="ARBA" id="ARBA00022630"/>
    </source>
</evidence>
<dbReference type="FunFam" id="2.40.110.10:FF:000002">
    <property type="entry name" value="Acyl-CoA dehydrogenase fadE12"/>
    <property type="match status" value="1"/>
</dbReference>
<dbReference type="InterPro" id="IPR013786">
    <property type="entry name" value="AcylCoA_DH/ox_N"/>
</dbReference>
<dbReference type="EMBL" id="CAFABK010000002">
    <property type="protein sequence ID" value="CAB4819660.1"/>
    <property type="molecule type" value="Genomic_DNA"/>
</dbReference>
<evidence type="ECO:0000259" key="7">
    <source>
        <dbReference type="Pfam" id="PF02770"/>
    </source>
</evidence>
<keyword evidence="3" id="KW-0285">Flavoprotein</keyword>
<keyword evidence="5" id="KW-0560">Oxidoreductase</keyword>